<feature type="domain" description="Fe/B12 periplasmic-binding" evidence="1">
    <location>
        <begin position="46"/>
        <end position="302"/>
    </location>
</feature>
<name>A0A250DHX4_9BURK</name>
<evidence type="ECO:0000259" key="1">
    <source>
        <dbReference type="PROSITE" id="PS50983"/>
    </source>
</evidence>
<dbReference type="SUPFAM" id="SSF53807">
    <property type="entry name" value="Helical backbone' metal receptor"/>
    <property type="match status" value="1"/>
</dbReference>
<dbReference type="AlphaFoldDB" id="A0A250DHX4"/>
<dbReference type="Proteomes" id="UP000217154">
    <property type="component" value="Chromosome"/>
</dbReference>
<dbReference type="PANTHER" id="PTHR30535:SF4">
    <property type="entry name" value="HEMIN-BINDING PERIPLASMIC PROTEIN HMUT"/>
    <property type="match status" value="1"/>
</dbReference>
<evidence type="ECO:0000313" key="2">
    <source>
        <dbReference type="EMBL" id="ATA53965.1"/>
    </source>
</evidence>
<dbReference type="PANTHER" id="PTHR30535">
    <property type="entry name" value="VITAMIN B12-BINDING PROTEIN"/>
    <property type="match status" value="1"/>
</dbReference>
<dbReference type="Gene3D" id="3.40.50.1980">
    <property type="entry name" value="Nitrogenase molybdenum iron protein domain"/>
    <property type="match status" value="2"/>
</dbReference>
<protein>
    <submittedName>
        <fullName evidence="2">ABC transporter substrate-binding protein</fullName>
    </submittedName>
</protein>
<dbReference type="Pfam" id="PF01497">
    <property type="entry name" value="Peripla_BP_2"/>
    <property type="match status" value="1"/>
</dbReference>
<reference evidence="2 3" key="1">
    <citation type="submission" date="2017-09" db="EMBL/GenBank/DDBJ databases">
        <title>The diverse metabolic capabilities of V. boronicumulans make it an excellent choice for continued studies on novel biodegradation.</title>
        <authorList>
            <person name="Sun S."/>
        </authorList>
    </citation>
    <scope>NUCLEOTIDE SEQUENCE [LARGE SCALE GENOMIC DNA]</scope>
    <source>
        <strain evidence="2 3">J1</strain>
    </source>
</reference>
<dbReference type="InterPro" id="IPR050902">
    <property type="entry name" value="ABC_Transporter_SBP"/>
</dbReference>
<dbReference type="InterPro" id="IPR002491">
    <property type="entry name" value="ABC_transptr_periplasmic_BD"/>
</dbReference>
<accession>A0A250DHX4</accession>
<gene>
    <name evidence="2" type="ORF">CKY39_12600</name>
</gene>
<proteinExistence type="predicted"/>
<dbReference type="KEGG" id="vbo:CKY39_12600"/>
<evidence type="ECO:0000313" key="3">
    <source>
        <dbReference type="Proteomes" id="UP000217154"/>
    </source>
</evidence>
<sequence length="302" mass="32011">MTEQRDLSFLSSSVPRRRDALRLLSAAALGAGAWPAFAQDSKRLPRLVTVSGAITEVVYALGAEGQLVGTDTTSLFPAAARATPKVGYMRQLSAEGLLSLKPDAIIATNESGPTVVLDQIRTAGVKVEIIEADHSWGEVQRKVQAVGRAAAKEVQARELQARLDAEWAQVLQRIGGAKGRKPKVLFVLSHSASPQVSGEKTAAHAVIGFAGGVNALGGFHGYRPMTAEAMASAAPDIILTSTQSIEAHGGVERFWQRPELALTPAYKKRALITQDALLLLGFGPRLPAAIGELHDKFRAALA</sequence>
<dbReference type="PROSITE" id="PS51318">
    <property type="entry name" value="TAT"/>
    <property type="match status" value="1"/>
</dbReference>
<dbReference type="PROSITE" id="PS50983">
    <property type="entry name" value="FE_B12_PBP"/>
    <property type="match status" value="1"/>
</dbReference>
<dbReference type="RefSeq" id="WP_095744694.1">
    <property type="nucleotide sequence ID" value="NZ_CP023284.1"/>
</dbReference>
<dbReference type="InterPro" id="IPR006311">
    <property type="entry name" value="TAT_signal"/>
</dbReference>
<organism evidence="2 3">
    <name type="scientific">Variovorax boronicumulans</name>
    <dbReference type="NCBI Taxonomy" id="436515"/>
    <lineage>
        <taxon>Bacteria</taxon>
        <taxon>Pseudomonadati</taxon>
        <taxon>Pseudomonadota</taxon>
        <taxon>Betaproteobacteria</taxon>
        <taxon>Burkholderiales</taxon>
        <taxon>Comamonadaceae</taxon>
        <taxon>Variovorax</taxon>
    </lineage>
</organism>
<dbReference type="EMBL" id="CP023284">
    <property type="protein sequence ID" value="ATA53965.1"/>
    <property type="molecule type" value="Genomic_DNA"/>
</dbReference>